<evidence type="ECO:0000313" key="2">
    <source>
        <dbReference type="EMBL" id="SFM28937.1"/>
    </source>
</evidence>
<keyword evidence="1" id="KW-1133">Transmembrane helix</keyword>
<keyword evidence="1" id="KW-0472">Membrane</keyword>
<organism evidence="2 3">
    <name type="scientific">Methanolobus profundi</name>
    <dbReference type="NCBI Taxonomy" id="487685"/>
    <lineage>
        <taxon>Archaea</taxon>
        <taxon>Methanobacteriati</taxon>
        <taxon>Methanobacteriota</taxon>
        <taxon>Stenosarchaea group</taxon>
        <taxon>Methanomicrobia</taxon>
        <taxon>Methanosarcinales</taxon>
        <taxon>Methanosarcinaceae</taxon>
        <taxon>Methanolobus</taxon>
    </lineage>
</organism>
<proteinExistence type="predicted"/>
<protein>
    <recommendedName>
        <fullName evidence="4">DUF4386 domain-containing protein</fullName>
    </recommendedName>
</protein>
<dbReference type="RefSeq" id="WP_091933339.1">
    <property type="nucleotide sequence ID" value="NZ_FOUJ01000001.1"/>
</dbReference>
<evidence type="ECO:0000313" key="3">
    <source>
        <dbReference type="Proteomes" id="UP000198535"/>
    </source>
</evidence>
<dbReference type="AlphaFoldDB" id="A0A1I4PMF8"/>
<evidence type="ECO:0000256" key="1">
    <source>
        <dbReference type="SAM" id="Phobius"/>
    </source>
</evidence>
<feature type="transmembrane region" description="Helical" evidence="1">
    <location>
        <begin position="86"/>
        <end position="110"/>
    </location>
</feature>
<feature type="transmembrane region" description="Helical" evidence="1">
    <location>
        <begin position="167"/>
        <end position="185"/>
    </location>
</feature>
<name>A0A1I4PMF8_9EURY</name>
<keyword evidence="3" id="KW-1185">Reference proteome</keyword>
<evidence type="ECO:0008006" key="4">
    <source>
        <dbReference type="Google" id="ProtNLM"/>
    </source>
</evidence>
<keyword evidence="1" id="KW-0812">Transmembrane</keyword>
<dbReference type="EMBL" id="FOUJ01000001">
    <property type="protein sequence ID" value="SFM28937.1"/>
    <property type="molecule type" value="Genomic_DNA"/>
</dbReference>
<dbReference type="OrthoDB" id="142503at2157"/>
<feature type="transmembrane region" description="Helical" evidence="1">
    <location>
        <begin position="130"/>
        <end position="155"/>
    </location>
</feature>
<accession>A0A1I4PMF8</accession>
<reference evidence="3" key="1">
    <citation type="submission" date="2016-10" db="EMBL/GenBank/DDBJ databases">
        <authorList>
            <person name="Varghese N."/>
            <person name="Submissions S."/>
        </authorList>
    </citation>
    <scope>NUCLEOTIDE SEQUENCE [LARGE SCALE GENOMIC DNA]</scope>
    <source>
        <strain evidence="3">Mob M</strain>
    </source>
</reference>
<sequence length="229" mass="24771">MDSNRKTAIIVGILFITATVAYSLGVILLEPILRASDYLTMASENENTMIIGSFLVLIDAVAVAGIGIMIYPVLKKHSGSLALGYAGARIAEGVLFTINVIAILTLLALAQDLAKAGYPDTAYYQTFGTVLLAAGDLAFLFGFAVAFTISALILNYLLYRSKLVPRWLSGWGFIGAALLWVYYLLQPFNIYLLGILFVPIAMQEMVFAVWLIVKGFDPDAIDTEPSGTV</sequence>
<feature type="transmembrane region" description="Helical" evidence="1">
    <location>
        <begin position="191"/>
        <end position="213"/>
    </location>
</feature>
<dbReference type="Proteomes" id="UP000198535">
    <property type="component" value="Unassembled WGS sequence"/>
</dbReference>
<dbReference type="InterPro" id="IPR025495">
    <property type="entry name" value="DUF4386"/>
</dbReference>
<dbReference type="Pfam" id="PF14329">
    <property type="entry name" value="DUF4386"/>
    <property type="match status" value="1"/>
</dbReference>
<gene>
    <name evidence="2" type="ORF">SAMN04488696_0764</name>
</gene>
<dbReference type="STRING" id="487685.SAMN04488696_0764"/>
<feature type="transmembrane region" description="Helical" evidence="1">
    <location>
        <begin position="7"/>
        <end position="29"/>
    </location>
</feature>
<feature type="transmembrane region" description="Helical" evidence="1">
    <location>
        <begin position="49"/>
        <end position="74"/>
    </location>
</feature>